<dbReference type="HOGENOM" id="CLU_092869_4_0_1"/>
<dbReference type="PANTHER" id="PTHR35523">
    <property type="entry name" value="CELL WALL PROTEIN SED1"/>
    <property type="match status" value="1"/>
</dbReference>
<reference evidence="2 3" key="1">
    <citation type="journal article" date="2014" name="BMC Genomics">
        <title>Comparative genome sequencing reveals chemotype-specific gene clusters in the toxigenic black mold Stachybotrys.</title>
        <authorList>
            <person name="Semeiks J."/>
            <person name="Borek D."/>
            <person name="Otwinowski Z."/>
            <person name="Grishin N.V."/>
        </authorList>
    </citation>
    <scope>NUCLEOTIDE SEQUENCE [LARGE SCALE GENOMIC DNA]</scope>
    <source>
        <strain evidence="3">CBS 109288 / IBT 7711</strain>
    </source>
</reference>
<evidence type="ECO:0008006" key="4">
    <source>
        <dbReference type="Google" id="ProtNLM"/>
    </source>
</evidence>
<sequence length="151" mass="14970">MKFSVAAALLVAGVSAMPSNVTIVTEVVSEYTTYCPGPTEITHGGSTYTVTEATTLTITDCPCTITMPVTTSTSPAVPTMSHVETTTAAEMPTVSPPPGGYNSTIVTMPTIPPTGAPPATTTPGGDLPAAAGKTVLSVGLLAGAVGLAAFL</sequence>
<keyword evidence="3" id="KW-1185">Reference proteome</keyword>
<feature type="chain" id="PRO_5001771173" description="Clock-controlled protein 6" evidence="1">
    <location>
        <begin position="17"/>
        <end position="151"/>
    </location>
</feature>
<feature type="signal peptide" evidence="1">
    <location>
        <begin position="1"/>
        <end position="16"/>
    </location>
</feature>
<organism evidence="2 3">
    <name type="scientific">Stachybotrys chartarum (strain CBS 109288 / IBT 7711)</name>
    <name type="common">Toxic black mold</name>
    <name type="synonym">Stilbospora chartarum</name>
    <dbReference type="NCBI Taxonomy" id="1280523"/>
    <lineage>
        <taxon>Eukaryota</taxon>
        <taxon>Fungi</taxon>
        <taxon>Dikarya</taxon>
        <taxon>Ascomycota</taxon>
        <taxon>Pezizomycotina</taxon>
        <taxon>Sordariomycetes</taxon>
        <taxon>Hypocreomycetidae</taxon>
        <taxon>Hypocreales</taxon>
        <taxon>Stachybotryaceae</taxon>
        <taxon>Stachybotrys</taxon>
    </lineage>
</organism>
<name>A0A084AUH7_STACB</name>
<evidence type="ECO:0000256" key="1">
    <source>
        <dbReference type="SAM" id="SignalP"/>
    </source>
</evidence>
<dbReference type="PANTHER" id="PTHR35523:SF1">
    <property type="entry name" value="CELL WALL PROTEIN SED1"/>
    <property type="match status" value="1"/>
</dbReference>
<dbReference type="EMBL" id="KL648555">
    <property type="protein sequence ID" value="KEY68956.1"/>
    <property type="molecule type" value="Genomic_DNA"/>
</dbReference>
<dbReference type="GO" id="GO:0009277">
    <property type="term" value="C:fungal-type cell wall"/>
    <property type="evidence" value="ECO:0007669"/>
    <property type="project" value="TreeGrafter"/>
</dbReference>
<dbReference type="GO" id="GO:0005199">
    <property type="term" value="F:structural constituent of cell wall"/>
    <property type="evidence" value="ECO:0007669"/>
    <property type="project" value="InterPro"/>
</dbReference>
<gene>
    <name evidence="2" type="ORF">S7711_04621</name>
</gene>
<evidence type="ECO:0000313" key="2">
    <source>
        <dbReference type="EMBL" id="KEY68956.1"/>
    </source>
</evidence>
<evidence type="ECO:0000313" key="3">
    <source>
        <dbReference type="Proteomes" id="UP000028045"/>
    </source>
</evidence>
<dbReference type="OrthoDB" id="4094614at2759"/>
<dbReference type="AlphaFoldDB" id="A0A084AUH7"/>
<accession>A0A084AUH7</accession>
<proteinExistence type="predicted"/>
<dbReference type="GO" id="GO:0031505">
    <property type="term" value="P:fungal-type cell wall organization"/>
    <property type="evidence" value="ECO:0007669"/>
    <property type="project" value="InterPro"/>
</dbReference>
<dbReference type="InterPro" id="IPR038843">
    <property type="entry name" value="Sed1/Spi1"/>
</dbReference>
<protein>
    <recommendedName>
        <fullName evidence="4">Clock-controlled protein 6</fullName>
    </recommendedName>
</protein>
<dbReference type="Proteomes" id="UP000028045">
    <property type="component" value="Unassembled WGS sequence"/>
</dbReference>
<keyword evidence="1" id="KW-0732">Signal</keyword>